<geneLocation type="plasmid" evidence="2">
    <name>unnamed1</name>
</geneLocation>
<accession>A0AAU7S080</accession>
<feature type="transmembrane region" description="Helical" evidence="1">
    <location>
        <begin position="133"/>
        <end position="155"/>
    </location>
</feature>
<dbReference type="NCBIfam" id="TIGR02115">
    <property type="entry name" value="potass_kdpF"/>
    <property type="match status" value="1"/>
</dbReference>
<evidence type="ECO:0000256" key="1">
    <source>
        <dbReference type="SAM" id="Phobius"/>
    </source>
</evidence>
<keyword evidence="1" id="KW-1133">Transmembrane helix</keyword>
<dbReference type="RefSeq" id="WP_234910339.1">
    <property type="nucleotide sequence ID" value="NZ_CP157961.1"/>
</dbReference>
<protein>
    <submittedName>
        <fullName evidence="2">K(+)-transporting ATPase subunit F</fullName>
    </submittedName>
</protein>
<dbReference type="GO" id="GO:0005886">
    <property type="term" value="C:plasma membrane"/>
    <property type="evidence" value="ECO:0007669"/>
    <property type="project" value="InterPro"/>
</dbReference>
<keyword evidence="2" id="KW-0614">Plasmid</keyword>
<reference evidence="2" key="1">
    <citation type="submission" date="2024-06" db="EMBL/GenBank/DDBJ databases">
        <authorList>
            <person name="Li T."/>
            <person name="Gao R."/>
        </authorList>
    </citation>
    <scope>NUCLEOTIDE SEQUENCE</scope>
    <source>
        <strain evidence="2">ZPR3</strain>
        <plasmid evidence="2">unnamed1</plasmid>
    </source>
</reference>
<dbReference type="EMBL" id="CP157961">
    <property type="protein sequence ID" value="XBT95889.1"/>
    <property type="molecule type" value="Genomic_DNA"/>
</dbReference>
<dbReference type="Pfam" id="PF09604">
    <property type="entry name" value="Potass_KdpF"/>
    <property type="match status" value="1"/>
</dbReference>
<gene>
    <name evidence="2" type="primary">kdpF</name>
    <name evidence="2" type="ORF">ABM479_20325</name>
</gene>
<dbReference type="GO" id="GO:0008556">
    <property type="term" value="F:P-type potassium transmembrane transporter activity"/>
    <property type="evidence" value="ECO:0007669"/>
    <property type="project" value="InterPro"/>
</dbReference>
<evidence type="ECO:0000313" key="2">
    <source>
        <dbReference type="EMBL" id="XBT95889.1"/>
    </source>
</evidence>
<dbReference type="InterPro" id="IPR011726">
    <property type="entry name" value="KdpF"/>
</dbReference>
<keyword evidence="1" id="KW-0472">Membrane</keyword>
<keyword evidence="1" id="KW-0812">Transmembrane</keyword>
<dbReference type="AlphaFoldDB" id="A0AAU7S080"/>
<name>A0AAU7S080_9HYPH</name>
<sequence length="160" mass="17810">MAAKCSRIFSTEFANPRRLSAGIQASAQAAVAQAGIYKIFISSAVRPSRTLMQFSRILYGEDTHEVIFPSAERKEAPLRRSAPFIASAVNNNNQGIAIDDGRSSCRDRRFILPPLRRLYQGLRQPLVGETAMLLDYILGGGVTIFLTVYLVYALIRPERF</sequence>
<proteinExistence type="predicted"/>
<organism evidence="2">
    <name type="scientific">Rhizobium sp. ZPR3</name>
    <dbReference type="NCBI Taxonomy" id="3158967"/>
    <lineage>
        <taxon>Bacteria</taxon>
        <taxon>Pseudomonadati</taxon>
        <taxon>Pseudomonadota</taxon>
        <taxon>Alphaproteobacteria</taxon>
        <taxon>Hyphomicrobiales</taxon>
        <taxon>Rhizobiaceae</taxon>
        <taxon>Rhizobium/Agrobacterium group</taxon>
        <taxon>Rhizobium</taxon>
    </lineage>
</organism>